<dbReference type="PANTHER" id="PTHR46173">
    <property type="entry name" value="CCA TRNA NUCLEOTIDYLTRANSFERASE 1, MITOCHONDRIAL"/>
    <property type="match status" value="1"/>
</dbReference>
<reference evidence="13 14" key="1">
    <citation type="journal article" date="2013" name="J. Mol. Microbiol. Biotechnol.">
        <title>Analysis of the Complete Genomes of Acholeplasma brassicae , A. palmae and A. laidlawii and Their Comparison to the Obligate Parasites from ' Candidatus Phytoplasma'.</title>
        <authorList>
            <person name="Kube M."/>
            <person name="Siewert C."/>
            <person name="Migdoll A.M."/>
            <person name="Duduk B."/>
            <person name="Holz S."/>
            <person name="Rabus R."/>
            <person name="Seemuller E."/>
            <person name="Mitrovic J."/>
            <person name="Muller I."/>
            <person name="Buttner C."/>
            <person name="Reinhardt R."/>
        </authorList>
    </citation>
    <scope>NUCLEOTIDE SEQUENCE [LARGE SCALE GENOMIC DNA]</scope>
    <source>
        <strain evidence="14">0502</strain>
    </source>
</reference>
<keyword evidence="14" id="KW-1185">Reference proteome</keyword>
<evidence type="ECO:0000259" key="11">
    <source>
        <dbReference type="Pfam" id="PF12627"/>
    </source>
</evidence>
<evidence type="ECO:0000313" key="14">
    <source>
        <dbReference type="Proteomes" id="UP000032737"/>
    </source>
</evidence>
<dbReference type="PANTHER" id="PTHR46173:SF1">
    <property type="entry name" value="CCA TRNA NUCLEOTIDYLTRANSFERASE 1, MITOCHONDRIAL"/>
    <property type="match status" value="1"/>
</dbReference>
<keyword evidence="5" id="KW-0479">Metal-binding</keyword>
<dbReference type="AlphaFoldDB" id="U4KR21"/>
<protein>
    <submittedName>
        <fullName evidence="13">CCA-adding enzyme (tRNA adenylyl-/cytidylyl-transferase)</fullName>
    </submittedName>
</protein>
<keyword evidence="3" id="KW-0819">tRNA processing</keyword>
<gene>
    <name evidence="13" type="primary">cca</name>
    <name evidence="13" type="ORF">BN85303370</name>
</gene>
<dbReference type="GO" id="GO:0000166">
    <property type="term" value="F:nucleotide binding"/>
    <property type="evidence" value="ECO:0007669"/>
    <property type="project" value="UniProtKB-KW"/>
</dbReference>
<feature type="domain" description="tRNA nucleotidyltransferase/poly(A) polymerase RNA and SrmB- binding" evidence="11">
    <location>
        <begin position="167"/>
        <end position="226"/>
    </location>
</feature>
<sequence length="383" mass="44218">MRQLKQALFVIRTLKQNGFEAYFVGGCVRDYLLRKETNDIDITTNASPSKVMKLFGAKPTGIKYGTVSFTKNDINIEITTYRIDGPYLDNRHPEEVIEAPSVEEDIKRRDFTINGLIMNDSFIVIDHVGGKEDLKFKMIRSIGDPETRFKEDSLRILRAVYFQSKLGFQIERNTREQMSIHRDLLENLPNERILNETLKILKGDFQLRALKTLETSKISSKLPGLEKGIQFINEHMKESVYTDAFFALCFSLNKRVPSEWKFSNVIRNKYETVVDLVNSNQEIDALMLYTYGIEICLLTNKVSFLLGRSPFQKSKIEQMFENLPLKSVVDLKFKAKDLLELTGKKQGAWVSKLLDELVKEVLLEHVNNTHEDLKSYVIKKEGI</sequence>
<feature type="domain" description="CCA-adding enzyme C-terminal" evidence="12">
    <location>
        <begin position="245"/>
        <end position="375"/>
    </location>
</feature>
<dbReference type="Gene3D" id="3.30.460.10">
    <property type="entry name" value="Beta Polymerase, domain 2"/>
    <property type="match status" value="1"/>
</dbReference>
<keyword evidence="8 9" id="KW-0694">RNA-binding</keyword>
<evidence type="ECO:0000259" key="12">
    <source>
        <dbReference type="Pfam" id="PF13735"/>
    </source>
</evidence>
<evidence type="ECO:0000256" key="6">
    <source>
        <dbReference type="ARBA" id="ARBA00022741"/>
    </source>
</evidence>
<dbReference type="Pfam" id="PF01743">
    <property type="entry name" value="PolyA_pol"/>
    <property type="match status" value="1"/>
</dbReference>
<evidence type="ECO:0000259" key="10">
    <source>
        <dbReference type="Pfam" id="PF01743"/>
    </source>
</evidence>
<dbReference type="GO" id="GO:0016779">
    <property type="term" value="F:nucleotidyltransferase activity"/>
    <property type="evidence" value="ECO:0007669"/>
    <property type="project" value="UniProtKB-KW"/>
</dbReference>
<dbReference type="Pfam" id="PF12627">
    <property type="entry name" value="PolyA_pol_RNAbd"/>
    <property type="match status" value="1"/>
</dbReference>
<dbReference type="InterPro" id="IPR043519">
    <property type="entry name" value="NT_sf"/>
</dbReference>
<evidence type="ECO:0000256" key="8">
    <source>
        <dbReference type="ARBA" id="ARBA00022884"/>
    </source>
</evidence>
<dbReference type="EMBL" id="FO681348">
    <property type="protein sequence ID" value="CCV65358.1"/>
    <property type="molecule type" value="Genomic_DNA"/>
</dbReference>
<dbReference type="CDD" id="cd05398">
    <property type="entry name" value="NT_ClassII-CCAase"/>
    <property type="match status" value="1"/>
</dbReference>
<dbReference type="GO" id="GO:0046872">
    <property type="term" value="F:metal ion binding"/>
    <property type="evidence" value="ECO:0007669"/>
    <property type="project" value="UniProtKB-KW"/>
</dbReference>
<dbReference type="OrthoDB" id="9805698at2"/>
<dbReference type="Proteomes" id="UP000032737">
    <property type="component" value="Chromosome"/>
</dbReference>
<proteinExistence type="inferred from homology"/>
<evidence type="ECO:0000256" key="4">
    <source>
        <dbReference type="ARBA" id="ARBA00022695"/>
    </source>
</evidence>
<dbReference type="NCBIfam" id="NF009814">
    <property type="entry name" value="PRK13299.1"/>
    <property type="match status" value="1"/>
</dbReference>
<evidence type="ECO:0000256" key="7">
    <source>
        <dbReference type="ARBA" id="ARBA00022842"/>
    </source>
</evidence>
<dbReference type="SUPFAM" id="SSF81891">
    <property type="entry name" value="Poly A polymerase C-terminal region-like"/>
    <property type="match status" value="1"/>
</dbReference>
<keyword evidence="7" id="KW-0460">Magnesium</keyword>
<keyword evidence="6" id="KW-0547">Nucleotide-binding</keyword>
<dbReference type="InterPro" id="IPR050264">
    <property type="entry name" value="Bact_CCA-adding_enz_type3_sf"/>
</dbReference>
<dbReference type="InterPro" id="IPR002646">
    <property type="entry name" value="PolA_pol_head_dom"/>
</dbReference>
<evidence type="ECO:0000256" key="1">
    <source>
        <dbReference type="ARBA" id="ARBA00001946"/>
    </source>
</evidence>
<keyword evidence="4" id="KW-0548">Nucleotidyltransferase</keyword>
<comment type="similarity">
    <text evidence="9">Belongs to the tRNA nucleotidyltransferase/poly(A) polymerase family.</text>
</comment>
<dbReference type="SUPFAM" id="SSF81301">
    <property type="entry name" value="Nucleotidyltransferase"/>
    <property type="match status" value="1"/>
</dbReference>
<name>U4KR21_9MOLU</name>
<evidence type="ECO:0000256" key="2">
    <source>
        <dbReference type="ARBA" id="ARBA00022679"/>
    </source>
</evidence>
<comment type="cofactor">
    <cofactor evidence="1">
        <name>Mg(2+)</name>
        <dbReference type="ChEBI" id="CHEBI:18420"/>
    </cofactor>
</comment>
<dbReference type="Gene3D" id="1.20.58.560">
    <property type="match status" value="1"/>
</dbReference>
<keyword evidence="2 9" id="KW-0808">Transferase</keyword>
<evidence type="ECO:0000256" key="3">
    <source>
        <dbReference type="ARBA" id="ARBA00022694"/>
    </source>
</evidence>
<dbReference type="GO" id="GO:0000049">
    <property type="term" value="F:tRNA binding"/>
    <property type="evidence" value="ECO:0007669"/>
    <property type="project" value="TreeGrafter"/>
</dbReference>
<dbReference type="Gene3D" id="1.10.110.30">
    <property type="match status" value="1"/>
</dbReference>
<evidence type="ECO:0000313" key="13">
    <source>
        <dbReference type="EMBL" id="CCV65358.1"/>
    </source>
</evidence>
<dbReference type="InterPro" id="IPR032810">
    <property type="entry name" value="CCA-adding_enz_C"/>
</dbReference>
<dbReference type="GO" id="GO:0008033">
    <property type="term" value="P:tRNA processing"/>
    <property type="evidence" value="ECO:0007669"/>
    <property type="project" value="UniProtKB-KW"/>
</dbReference>
<dbReference type="RefSeq" id="WP_030004219.1">
    <property type="nucleotide sequence ID" value="NC_022549.1"/>
</dbReference>
<evidence type="ECO:0000256" key="5">
    <source>
        <dbReference type="ARBA" id="ARBA00022723"/>
    </source>
</evidence>
<dbReference type="Gene3D" id="1.10.246.80">
    <property type="match status" value="1"/>
</dbReference>
<feature type="domain" description="Poly A polymerase head" evidence="10">
    <location>
        <begin position="21"/>
        <end position="140"/>
    </location>
</feature>
<organism evidence="13 14">
    <name type="scientific">Acholeplasma brassicae</name>
    <dbReference type="NCBI Taxonomy" id="61635"/>
    <lineage>
        <taxon>Bacteria</taxon>
        <taxon>Bacillati</taxon>
        <taxon>Mycoplasmatota</taxon>
        <taxon>Mollicutes</taxon>
        <taxon>Acholeplasmatales</taxon>
        <taxon>Acholeplasmataceae</taxon>
        <taxon>Acholeplasma</taxon>
    </lineage>
</organism>
<accession>U4KR21</accession>
<evidence type="ECO:0000256" key="9">
    <source>
        <dbReference type="RuleBase" id="RU003953"/>
    </source>
</evidence>
<dbReference type="Pfam" id="PF13735">
    <property type="entry name" value="tRNA_NucTran2_2"/>
    <property type="match status" value="1"/>
</dbReference>
<dbReference type="KEGG" id="abra:BN85303370"/>
<dbReference type="HOGENOM" id="CLU_015961_3_0_14"/>
<dbReference type="STRING" id="61635.BN85303370"/>
<dbReference type="InterPro" id="IPR032828">
    <property type="entry name" value="PolyA_RNA-bd"/>
</dbReference>